<dbReference type="SUPFAM" id="SSF51126">
    <property type="entry name" value="Pectin lyase-like"/>
    <property type="match status" value="1"/>
</dbReference>
<protein>
    <submittedName>
        <fullName evidence="1">Uncharacterized protein</fullName>
    </submittedName>
</protein>
<sequence>MLVLINSTIKMNTLAADLLQHQNTGSGQYSPSIHHNLGGSLATLTSSSMVLSNCTLSLSGGSSPFVILPEPSQQESSSLHLICTQILGQDSYIGPLSHIIPSDTPSSFDVVMASSSMASMCVIDGNSLLFRHSLNKRDDTTPLSTLSSTLLSNSFTNMTSSNQNPFLPIGSLTQRSVGNSVTHSVGALQGTILSDFNLGGSLLCSNTSFDRCTTTKSFSRDVLIHKYFTPFFSKYYSTYRSEFSYSGAEFTGSDRQHFWSHYHSYSEMKHGSRVFYAPSTSPLTVSECSFTSLVPDPEDDDFRGGLAIHLDTPAPLTVVSCSFTDLSIADGEGAAILCDSSGSGLFSTINIENSSFTQCSSPKYSGGALKLTFGHNSIVSSSFSDCSSISNGGACLSWRCSYSFCTFEGNRATWRGGAVSDWDEGQIQFYAFLKNEAPNDRDWTCDMVIGCTRSVDDWESGTGLVLVTGNGNGEECTSSQSCRSLASAVSTAKTIGVDTIHVGEGEVGTATLPNDFGILTILPYTDFEKARTNTPSSSFSLTCEQGSCAILDTLSLSPLPGLPLLSCGLDSQSSLIQNCHLISVNGISAPLFSVSDGAQLDFKYVLFENISQVSSALISANNLANVTFVRTLFRNIETTHSLIVVTAGLLCSIDASVFHTITRSEGEGAAALDIAGCQAFTLEKVTFSHCMSKEGKAGAITVDVSDHRGLSLLRFCAVIFLVLLKSLFF</sequence>
<comment type="caution">
    <text evidence="1">The sequence shown here is derived from an EMBL/GenBank/DDBJ whole genome shotgun (WGS) entry which is preliminary data.</text>
</comment>
<dbReference type="Proteomes" id="UP001281761">
    <property type="component" value="Unassembled WGS sequence"/>
</dbReference>
<evidence type="ECO:0000313" key="1">
    <source>
        <dbReference type="EMBL" id="KAK2945567.1"/>
    </source>
</evidence>
<organism evidence="1 2">
    <name type="scientific">Blattamonas nauphoetae</name>
    <dbReference type="NCBI Taxonomy" id="2049346"/>
    <lineage>
        <taxon>Eukaryota</taxon>
        <taxon>Metamonada</taxon>
        <taxon>Preaxostyla</taxon>
        <taxon>Oxymonadida</taxon>
        <taxon>Blattamonas</taxon>
    </lineage>
</organism>
<evidence type="ECO:0000313" key="2">
    <source>
        <dbReference type="Proteomes" id="UP001281761"/>
    </source>
</evidence>
<dbReference type="EMBL" id="JARBJD010000255">
    <property type="protein sequence ID" value="KAK2945567.1"/>
    <property type="molecule type" value="Genomic_DNA"/>
</dbReference>
<gene>
    <name evidence="1" type="ORF">BLNAU_19524</name>
</gene>
<reference evidence="1 2" key="1">
    <citation type="journal article" date="2022" name="bioRxiv">
        <title>Genomics of Preaxostyla Flagellates Illuminates Evolutionary Transitions and the Path Towards Mitochondrial Loss.</title>
        <authorList>
            <person name="Novak L.V.F."/>
            <person name="Treitli S.C."/>
            <person name="Pyrih J."/>
            <person name="Halakuc P."/>
            <person name="Pipaliya S.V."/>
            <person name="Vacek V."/>
            <person name="Brzon O."/>
            <person name="Soukal P."/>
            <person name="Eme L."/>
            <person name="Dacks J.B."/>
            <person name="Karnkowska A."/>
            <person name="Elias M."/>
            <person name="Hampl V."/>
        </authorList>
    </citation>
    <scope>NUCLEOTIDE SEQUENCE [LARGE SCALE GENOMIC DNA]</scope>
    <source>
        <strain evidence="1">NAU3</strain>
        <tissue evidence="1">Gut</tissue>
    </source>
</reference>
<accession>A0ABQ9X3P3</accession>
<keyword evidence="2" id="KW-1185">Reference proteome</keyword>
<name>A0ABQ9X3P3_9EUKA</name>
<proteinExistence type="predicted"/>
<dbReference type="InterPro" id="IPR011050">
    <property type="entry name" value="Pectin_lyase_fold/virulence"/>
</dbReference>